<reference evidence="4 5" key="1">
    <citation type="submission" date="2020-08" db="EMBL/GenBank/DDBJ databases">
        <authorList>
            <person name="Hejnol A."/>
        </authorList>
    </citation>
    <scope>NUCLEOTIDE SEQUENCE [LARGE SCALE GENOMIC DNA]</scope>
</reference>
<proteinExistence type="predicted"/>
<dbReference type="InterPro" id="IPR002110">
    <property type="entry name" value="Ankyrin_rpt"/>
</dbReference>
<dbReference type="Pfam" id="PF12796">
    <property type="entry name" value="Ank_2"/>
    <property type="match status" value="1"/>
</dbReference>
<evidence type="ECO:0000256" key="2">
    <source>
        <dbReference type="ARBA" id="ARBA00023043"/>
    </source>
</evidence>
<sequence>MAAPPTPKTIAAAVAQGNYTAIQQLIANNHDVNKRSPDGMTPLGLAAFWGYSDIVSLLLQSNADINGTNAGTNWTPLHCAAFQDHGKVIMKLMEYNPRVDIRDHQGRTAVDFASALDSIWPFFAARNCKRTHKSELLRMNIITKLSSQEEEAVPSNQQTYFSRPGSAYVFRDPLSGEARRYNKNQEAAAMTGDVLADINEGVGEIQRETQRLKIWSN</sequence>
<dbReference type="PANTHER" id="PTHR24171">
    <property type="entry name" value="ANKYRIN REPEAT DOMAIN-CONTAINING PROTEIN 39-RELATED"/>
    <property type="match status" value="1"/>
</dbReference>
<keyword evidence="1" id="KW-0677">Repeat</keyword>
<accession>A0A7I8W4P9</accession>
<dbReference type="PANTHER" id="PTHR24171:SF9">
    <property type="entry name" value="ANKYRIN REPEAT DOMAIN-CONTAINING PROTEIN 39"/>
    <property type="match status" value="1"/>
</dbReference>
<evidence type="ECO:0000313" key="4">
    <source>
        <dbReference type="EMBL" id="CAD5122876.1"/>
    </source>
</evidence>
<dbReference type="Gene3D" id="1.25.40.20">
    <property type="entry name" value="Ankyrin repeat-containing domain"/>
    <property type="match status" value="1"/>
</dbReference>
<dbReference type="SUPFAM" id="SSF48403">
    <property type="entry name" value="Ankyrin repeat"/>
    <property type="match status" value="1"/>
</dbReference>
<feature type="repeat" description="ANK" evidence="3">
    <location>
        <begin position="38"/>
        <end position="70"/>
    </location>
</feature>
<organism evidence="4 5">
    <name type="scientific">Dimorphilus gyrociliatus</name>
    <dbReference type="NCBI Taxonomy" id="2664684"/>
    <lineage>
        <taxon>Eukaryota</taxon>
        <taxon>Metazoa</taxon>
        <taxon>Spiralia</taxon>
        <taxon>Lophotrochozoa</taxon>
        <taxon>Annelida</taxon>
        <taxon>Polychaeta</taxon>
        <taxon>Polychaeta incertae sedis</taxon>
        <taxon>Dinophilidae</taxon>
        <taxon>Dimorphilus</taxon>
    </lineage>
</organism>
<name>A0A7I8W4P9_9ANNE</name>
<dbReference type="InterPro" id="IPR036770">
    <property type="entry name" value="Ankyrin_rpt-contain_sf"/>
</dbReference>
<feature type="repeat" description="ANK" evidence="3">
    <location>
        <begin position="72"/>
        <end position="104"/>
    </location>
</feature>
<protein>
    <submittedName>
        <fullName evidence="4">DgyrCDS11277</fullName>
    </submittedName>
</protein>
<dbReference type="PROSITE" id="PS50088">
    <property type="entry name" value="ANK_REPEAT"/>
    <property type="match status" value="2"/>
</dbReference>
<dbReference type="PROSITE" id="PS50297">
    <property type="entry name" value="ANK_REP_REGION"/>
    <property type="match status" value="1"/>
</dbReference>
<evidence type="ECO:0000256" key="1">
    <source>
        <dbReference type="ARBA" id="ARBA00022737"/>
    </source>
</evidence>
<evidence type="ECO:0000313" key="5">
    <source>
        <dbReference type="Proteomes" id="UP000549394"/>
    </source>
</evidence>
<evidence type="ECO:0000256" key="3">
    <source>
        <dbReference type="PROSITE-ProRule" id="PRU00023"/>
    </source>
</evidence>
<gene>
    <name evidence="4" type="ORF">DGYR_LOCUS10622</name>
</gene>
<comment type="caution">
    <text evidence="4">The sequence shown here is derived from an EMBL/GenBank/DDBJ whole genome shotgun (WGS) entry which is preliminary data.</text>
</comment>
<dbReference type="OrthoDB" id="194358at2759"/>
<dbReference type="Proteomes" id="UP000549394">
    <property type="component" value="Unassembled WGS sequence"/>
</dbReference>
<keyword evidence="5" id="KW-1185">Reference proteome</keyword>
<keyword evidence="2 3" id="KW-0040">ANK repeat</keyword>
<dbReference type="EMBL" id="CAJFCJ010000019">
    <property type="protein sequence ID" value="CAD5122876.1"/>
    <property type="molecule type" value="Genomic_DNA"/>
</dbReference>
<dbReference type="AlphaFoldDB" id="A0A7I8W4P9"/>
<dbReference type="SMART" id="SM00248">
    <property type="entry name" value="ANK"/>
    <property type="match status" value="2"/>
</dbReference>